<keyword evidence="5 11" id="KW-0812">Transmembrane</keyword>
<keyword evidence="9 11" id="KW-0472">Membrane</keyword>
<dbReference type="GO" id="GO:0045259">
    <property type="term" value="C:proton-transporting ATP synthase complex"/>
    <property type="evidence" value="ECO:0007669"/>
    <property type="project" value="UniProtKB-KW"/>
</dbReference>
<dbReference type="InterPro" id="IPR035908">
    <property type="entry name" value="F0_ATP_A_sf"/>
</dbReference>
<evidence type="ECO:0000256" key="9">
    <source>
        <dbReference type="ARBA" id="ARBA00023136"/>
    </source>
</evidence>
<feature type="transmembrane region" description="Helical" evidence="11">
    <location>
        <begin position="213"/>
        <end position="231"/>
    </location>
</feature>
<feature type="transmembrane region" description="Helical" evidence="11">
    <location>
        <begin position="76"/>
        <end position="99"/>
    </location>
</feature>
<dbReference type="Proteomes" id="UP000051249">
    <property type="component" value="Unassembled WGS sequence"/>
</dbReference>
<dbReference type="AlphaFoldDB" id="A0A0R2NAE0"/>
<evidence type="ECO:0000256" key="6">
    <source>
        <dbReference type="ARBA" id="ARBA00022781"/>
    </source>
</evidence>
<dbReference type="NCBIfam" id="NF004479">
    <property type="entry name" value="PRK05815.1-4"/>
    <property type="match status" value="1"/>
</dbReference>
<evidence type="ECO:0000256" key="2">
    <source>
        <dbReference type="ARBA" id="ARBA00006810"/>
    </source>
</evidence>
<protein>
    <recommendedName>
        <fullName evidence="11 12">ATP synthase subunit a</fullName>
    </recommendedName>
    <alternativeName>
        <fullName evidence="11">ATP synthase F0 sector subunit a</fullName>
    </alternativeName>
    <alternativeName>
        <fullName evidence="11">F-ATPase subunit 6</fullName>
    </alternativeName>
</protein>
<dbReference type="CDD" id="cd00310">
    <property type="entry name" value="ATP-synt_Fo_a_6"/>
    <property type="match status" value="1"/>
</dbReference>
<dbReference type="NCBIfam" id="TIGR01131">
    <property type="entry name" value="ATP_synt_6_or_A"/>
    <property type="match status" value="1"/>
</dbReference>
<accession>A0A0R2NAE0</accession>
<dbReference type="PRINTS" id="PR00123">
    <property type="entry name" value="ATPASEA"/>
</dbReference>
<dbReference type="RefSeq" id="WP_057800282.1">
    <property type="nucleotide sequence ID" value="NZ_BJZZ01000034.1"/>
</dbReference>
<dbReference type="GO" id="GO:0042777">
    <property type="term" value="P:proton motive force-driven plasma membrane ATP synthesis"/>
    <property type="evidence" value="ECO:0007669"/>
    <property type="project" value="TreeGrafter"/>
</dbReference>
<dbReference type="SUPFAM" id="SSF81336">
    <property type="entry name" value="F1F0 ATP synthase subunit A"/>
    <property type="match status" value="1"/>
</dbReference>
<evidence type="ECO:0000256" key="4">
    <source>
        <dbReference type="ARBA" id="ARBA00022547"/>
    </source>
</evidence>
<dbReference type="GO" id="GO:0046933">
    <property type="term" value="F:proton-transporting ATP synthase activity, rotational mechanism"/>
    <property type="evidence" value="ECO:0007669"/>
    <property type="project" value="UniProtKB-UniRule"/>
</dbReference>
<dbReference type="PATRIC" id="fig|480391.4.peg.1104"/>
<proteinExistence type="inferred from homology"/>
<dbReference type="EMBL" id="JQCQ01000034">
    <property type="protein sequence ID" value="KRO22824.1"/>
    <property type="molecule type" value="Genomic_DNA"/>
</dbReference>
<sequence length="239" mass="26598">MDGESIATFQFLGLTFNTTNIISGTVAAVIVFLVVFIMSRNLKLRPTGKQNALEWMMDFTNGILRGSMDAKKSTGFGLYAFTLFLFLFVSNEIGLFLQIGWNHVTYLRSPTADPIVTLTFSLITMMLAHYSGVSQLGFKGYFKNTYLTPFKVWLPISIFTEFIDFLTLGLRIYGVIFAGEMLLKIIGGMAFSGGILNMVVAILLALIWQAFSVFLGAIQAFVFVTLTSVYISDKIEVEE</sequence>
<keyword evidence="3 11" id="KW-0813">Transport</keyword>
<dbReference type="InterPro" id="IPR000568">
    <property type="entry name" value="ATP_synth_F0_asu"/>
</dbReference>
<comment type="function">
    <text evidence="11 12">Key component of the proton channel; it plays a direct role in the translocation of protons across the membrane.</text>
</comment>
<gene>
    <name evidence="11" type="primary">atpB</name>
    <name evidence="13" type="ORF">IV88_GL001088</name>
</gene>
<dbReference type="PANTHER" id="PTHR42823">
    <property type="entry name" value="ATP SYNTHASE SUBUNIT A, CHLOROPLASTIC"/>
    <property type="match status" value="1"/>
</dbReference>
<dbReference type="PANTHER" id="PTHR42823:SF3">
    <property type="entry name" value="ATP SYNTHASE SUBUNIT A, CHLOROPLASTIC"/>
    <property type="match status" value="1"/>
</dbReference>
<comment type="caution">
    <text evidence="13">The sequence shown here is derived from an EMBL/GenBank/DDBJ whole genome shotgun (WGS) entry which is preliminary data.</text>
</comment>
<evidence type="ECO:0000256" key="3">
    <source>
        <dbReference type="ARBA" id="ARBA00022448"/>
    </source>
</evidence>
<keyword evidence="10 11" id="KW-0066">ATP synthesis</keyword>
<organism evidence="13 14">
    <name type="scientific">Pediococcus argentinicus</name>
    <dbReference type="NCBI Taxonomy" id="480391"/>
    <lineage>
        <taxon>Bacteria</taxon>
        <taxon>Bacillati</taxon>
        <taxon>Bacillota</taxon>
        <taxon>Bacilli</taxon>
        <taxon>Lactobacillales</taxon>
        <taxon>Lactobacillaceae</taxon>
        <taxon>Pediococcus</taxon>
    </lineage>
</organism>
<evidence type="ECO:0000313" key="13">
    <source>
        <dbReference type="EMBL" id="KRO22824.1"/>
    </source>
</evidence>
<dbReference type="HAMAP" id="MF_01393">
    <property type="entry name" value="ATP_synth_a_bact"/>
    <property type="match status" value="1"/>
</dbReference>
<feature type="transmembrane region" description="Helical" evidence="11">
    <location>
        <begin position="185"/>
        <end position="206"/>
    </location>
</feature>
<comment type="similarity">
    <text evidence="2 11 12">Belongs to the ATPase A chain family.</text>
</comment>
<name>A0A0R2NAE0_9LACO</name>
<keyword evidence="11" id="KW-1003">Cell membrane</keyword>
<evidence type="ECO:0000256" key="10">
    <source>
        <dbReference type="ARBA" id="ARBA00023310"/>
    </source>
</evidence>
<keyword evidence="14" id="KW-1185">Reference proteome</keyword>
<dbReference type="GO" id="GO:0005886">
    <property type="term" value="C:plasma membrane"/>
    <property type="evidence" value="ECO:0007669"/>
    <property type="project" value="UniProtKB-SubCell"/>
</dbReference>
<feature type="transmembrane region" description="Helical" evidence="11">
    <location>
        <begin position="111"/>
        <end position="131"/>
    </location>
</feature>
<evidence type="ECO:0000256" key="5">
    <source>
        <dbReference type="ARBA" id="ARBA00022692"/>
    </source>
</evidence>
<dbReference type="InterPro" id="IPR045082">
    <property type="entry name" value="ATP_syn_F0_a_bact/chloroplast"/>
</dbReference>
<evidence type="ECO:0000256" key="11">
    <source>
        <dbReference type="HAMAP-Rule" id="MF_01393"/>
    </source>
</evidence>
<reference evidence="13 14" key="1">
    <citation type="journal article" date="2015" name="Genome Announc.">
        <title>Expanding the biotechnology potential of lactobacilli through comparative genomics of 213 strains and associated genera.</title>
        <authorList>
            <person name="Sun Z."/>
            <person name="Harris H.M."/>
            <person name="McCann A."/>
            <person name="Guo C."/>
            <person name="Argimon S."/>
            <person name="Zhang W."/>
            <person name="Yang X."/>
            <person name="Jeffery I.B."/>
            <person name="Cooney J.C."/>
            <person name="Kagawa T.F."/>
            <person name="Liu W."/>
            <person name="Song Y."/>
            <person name="Salvetti E."/>
            <person name="Wrobel A."/>
            <person name="Rasinkangas P."/>
            <person name="Parkhill J."/>
            <person name="Rea M.C."/>
            <person name="O'Sullivan O."/>
            <person name="Ritari J."/>
            <person name="Douillard F.P."/>
            <person name="Paul Ross R."/>
            <person name="Yang R."/>
            <person name="Briner A.E."/>
            <person name="Felis G.E."/>
            <person name="de Vos W.M."/>
            <person name="Barrangou R."/>
            <person name="Klaenhammer T.R."/>
            <person name="Caufield P.W."/>
            <person name="Cui Y."/>
            <person name="Zhang H."/>
            <person name="O'Toole P.W."/>
        </authorList>
    </citation>
    <scope>NUCLEOTIDE SEQUENCE [LARGE SCALE GENOMIC DNA]</scope>
    <source>
        <strain evidence="13 14">DSM 23026</strain>
    </source>
</reference>
<keyword evidence="4 11" id="KW-0138">CF(0)</keyword>
<feature type="transmembrane region" description="Helical" evidence="11">
    <location>
        <begin position="152"/>
        <end position="173"/>
    </location>
</feature>
<evidence type="ECO:0000256" key="8">
    <source>
        <dbReference type="ARBA" id="ARBA00023065"/>
    </source>
</evidence>
<keyword evidence="8 11" id="KW-0406">Ion transport</keyword>
<evidence type="ECO:0000256" key="1">
    <source>
        <dbReference type="ARBA" id="ARBA00004141"/>
    </source>
</evidence>
<dbReference type="OrthoDB" id="9789241at2"/>
<dbReference type="Pfam" id="PF00119">
    <property type="entry name" value="ATP-synt_A"/>
    <property type="match status" value="1"/>
</dbReference>
<dbReference type="Gene3D" id="1.20.120.220">
    <property type="entry name" value="ATP synthase, F0 complex, subunit A"/>
    <property type="match status" value="1"/>
</dbReference>
<evidence type="ECO:0000256" key="12">
    <source>
        <dbReference type="RuleBase" id="RU000483"/>
    </source>
</evidence>
<evidence type="ECO:0000313" key="14">
    <source>
        <dbReference type="Proteomes" id="UP000051249"/>
    </source>
</evidence>
<comment type="subcellular location">
    <subcellularLocation>
        <location evidence="11 12">Cell membrane</location>
        <topology evidence="11 12">Multi-pass membrane protein</topology>
    </subcellularLocation>
    <subcellularLocation>
        <location evidence="1">Membrane</location>
        <topology evidence="1">Multi-pass membrane protein</topology>
    </subcellularLocation>
</comment>
<keyword evidence="6 11" id="KW-0375">Hydrogen ion transport</keyword>
<evidence type="ECO:0000256" key="7">
    <source>
        <dbReference type="ARBA" id="ARBA00022989"/>
    </source>
</evidence>
<keyword evidence="7 11" id="KW-1133">Transmembrane helix</keyword>
<feature type="transmembrane region" description="Helical" evidence="11">
    <location>
        <begin position="20"/>
        <end position="39"/>
    </location>
</feature>